<dbReference type="OrthoDB" id="2363878at2759"/>
<dbReference type="AlphaFoldDB" id="A0A9N9JDD5"/>
<evidence type="ECO:0000256" key="1">
    <source>
        <dbReference type="SAM" id="MobiDB-lite"/>
    </source>
</evidence>
<evidence type="ECO:0000313" key="3">
    <source>
        <dbReference type="Proteomes" id="UP000789396"/>
    </source>
</evidence>
<organism evidence="2 3">
    <name type="scientific">Racocetra fulgida</name>
    <dbReference type="NCBI Taxonomy" id="60492"/>
    <lineage>
        <taxon>Eukaryota</taxon>
        <taxon>Fungi</taxon>
        <taxon>Fungi incertae sedis</taxon>
        <taxon>Mucoromycota</taxon>
        <taxon>Glomeromycotina</taxon>
        <taxon>Glomeromycetes</taxon>
        <taxon>Diversisporales</taxon>
        <taxon>Gigasporaceae</taxon>
        <taxon>Racocetra</taxon>
    </lineage>
</organism>
<gene>
    <name evidence="2" type="ORF">RFULGI_LOCUS15274</name>
</gene>
<feature type="region of interest" description="Disordered" evidence="1">
    <location>
        <begin position="51"/>
        <end position="70"/>
    </location>
</feature>
<reference evidence="2" key="1">
    <citation type="submission" date="2021-06" db="EMBL/GenBank/DDBJ databases">
        <authorList>
            <person name="Kallberg Y."/>
            <person name="Tangrot J."/>
            <person name="Rosling A."/>
        </authorList>
    </citation>
    <scope>NUCLEOTIDE SEQUENCE</scope>
    <source>
        <strain evidence="2">IN212</strain>
    </source>
</reference>
<evidence type="ECO:0000313" key="2">
    <source>
        <dbReference type="EMBL" id="CAG8773966.1"/>
    </source>
</evidence>
<feature type="non-terminal residue" evidence="2">
    <location>
        <position position="1"/>
    </location>
</feature>
<feature type="compositionally biased region" description="Polar residues" evidence="1">
    <location>
        <begin position="54"/>
        <end position="70"/>
    </location>
</feature>
<feature type="non-terminal residue" evidence="2">
    <location>
        <position position="70"/>
    </location>
</feature>
<protein>
    <submittedName>
        <fullName evidence="2">10352_t:CDS:1</fullName>
    </submittedName>
</protein>
<comment type="caution">
    <text evidence="2">The sequence shown here is derived from an EMBL/GenBank/DDBJ whole genome shotgun (WGS) entry which is preliminary data.</text>
</comment>
<accession>A0A9N9JDD5</accession>
<dbReference type="EMBL" id="CAJVPZ010048350">
    <property type="protein sequence ID" value="CAG8773966.1"/>
    <property type="molecule type" value="Genomic_DNA"/>
</dbReference>
<keyword evidence="3" id="KW-1185">Reference proteome</keyword>
<name>A0A9N9JDD5_9GLOM</name>
<proteinExistence type="predicted"/>
<sequence>AKPSIKILKIDIMNQPANQAVGGQPLVPQNVTSSFDDLTAKQKYEILAKGANPFPSNAGAQEIENQTLPD</sequence>
<dbReference type="Proteomes" id="UP000789396">
    <property type="component" value="Unassembled WGS sequence"/>
</dbReference>